<evidence type="ECO:0000313" key="2">
    <source>
        <dbReference type="EMBL" id="SEE19354.1"/>
    </source>
</evidence>
<sequence>MIQQYITTLRQLIINILGDADNSNYKVSKEISDKWSAKRANAKKQNDGFLFEKRIIFYSDLEDLKLIIENNWKDFLPVLFDKKRFEVFFNEVLQFQKTQNNGQELIQSQEHLLNGIVQDLKNAITIYNNKKNQVDDYFISISKISDNLGTSWNGNHKENQRKPILKVGDDYELLIEANDPKDRKIEYQIFHFAGKLRINQESNRFQFKIDDSLIGQSSMLVIKAFTKESDYKNESILKINITVLPK</sequence>
<dbReference type="OrthoDB" id="9811804at2"/>
<evidence type="ECO:0000313" key="4">
    <source>
        <dbReference type="Proteomes" id="UP000183071"/>
    </source>
</evidence>
<evidence type="ECO:0000313" key="1">
    <source>
        <dbReference type="EMBL" id="KOY51072.1"/>
    </source>
</evidence>
<name>A0A0M9CET2_9FLAO</name>
<proteinExistence type="predicted"/>
<evidence type="ECO:0000313" key="3">
    <source>
        <dbReference type="Proteomes" id="UP000037716"/>
    </source>
</evidence>
<dbReference type="RefSeq" id="WP_053973298.1">
    <property type="nucleotide sequence ID" value="NZ_FNUE01000001.1"/>
</dbReference>
<dbReference type="AlphaFoldDB" id="A0A0M9CET2"/>
<reference evidence="1 3" key="1">
    <citation type="submission" date="2015-07" db="EMBL/GenBank/DDBJ databases">
        <title>Genome of Polaribacter dokdonenesis DSW-5, isolated from seawater off Dokdo in Korea.</title>
        <authorList>
            <person name="Yoon K."/>
            <person name="Song J.Y."/>
            <person name="Kim J.F."/>
        </authorList>
    </citation>
    <scope>NUCLEOTIDE SEQUENCE [LARGE SCALE GENOMIC DNA]</scope>
    <source>
        <strain evidence="1 3">DSW-5</strain>
    </source>
</reference>
<organism evidence="1 3">
    <name type="scientific">Polaribacter dokdonensis DSW-5</name>
    <dbReference type="NCBI Taxonomy" id="1300348"/>
    <lineage>
        <taxon>Bacteria</taxon>
        <taxon>Pseudomonadati</taxon>
        <taxon>Bacteroidota</taxon>
        <taxon>Flavobacteriia</taxon>
        <taxon>Flavobacteriales</taxon>
        <taxon>Flavobacteriaceae</taxon>
    </lineage>
</organism>
<comment type="caution">
    <text evidence="1">The sequence shown here is derived from an EMBL/GenBank/DDBJ whole genome shotgun (WGS) entry which is preliminary data.</text>
</comment>
<dbReference type="EMBL" id="LGBR01000001">
    <property type="protein sequence ID" value="KOY51072.1"/>
    <property type="molecule type" value="Genomic_DNA"/>
</dbReference>
<gene>
    <name evidence="1" type="ORF">I602_632</name>
    <name evidence="2" type="ORF">SAMN05444353_1149</name>
</gene>
<dbReference type="Proteomes" id="UP000037716">
    <property type="component" value="Unassembled WGS sequence"/>
</dbReference>
<keyword evidence="4" id="KW-1185">Reference proteome</keyword>
<accession>A0A0M9CET2</accession>
<dbReference type="PATRIC" id="fig|1300348.6.peg.631"/>
<dbReference type="EMBL" id="FNUE01000001">
    <property type="protein sequence ID" value="SEE19354.1"/>
    <property type="molecule type" value="Genomic_DNA"/>
</dbReference>
<protein>
    <submittedName>
        <fullName evidence="1">Uncharacterized protein</fullName>
    </submittedName>
</protein>
<dbReference type="Proteomes" id="UP000183071">
    <property type="component" value="Unassembled WGS sequence"/>
</dbReference>
<reference evidence="2 4" key="2">
    <citation type="submission" date="2016-10" db="EMBL/GenBank/DDBJ databases">
        <authorList>
            <person name="Varghese N."/>
            <person name="Submissions S."/>
        </authorList>
    </citation>
    <scope>NUCLEOTIDE SEQUENCE [LARGE SCALE GENOMIC DNA]</scope>
    <source>
        <strain evidence="2 4">DSW-5</strain>
    </source>
</reference>